<dbReference type="Gene3D" id="1.10.10.60">
    <property type="entry name" value="Homeodomain-like"/>
    <property type="match status" value="1"/>
</dbReference>
<keyword evidence="2" id="KW-0804">Transcription</keyword>
<dbReference type="GO" id="GO:0003700">
    <property type="term" value="F:DNA-binding transcription factor activity"/>
    <property type="evidence" value="ECO:0007669"/>
    <property type="project" value="InterPro"/>
</dbReference>
<keyword evidence="1" id="KW-0805">Transcription regulation</keyword>
<evidence type="ECO:0000256" key="3">
    <source>
        <dbReference type="SAM" id="MobiDB-lite"/>
    </source>
</evidence>
<gene>
    <name evidence="5" type="ORF">SAMN05216605_112113</name>
</gene>
<name>A0A1G8JNT8_9PSED</name>
<evidence type="ECO:0000256" key="2">
    <source>
        <dbReference type="ARBA" id="ARBA00023163"/>
    </source>
</evidence>
<dbReference type="PANTHER" id="PTHR43436:SF1">
    <property type="entry name" value="TRANSCRIPTIONAL REGULATORY PROTEIN"/>
    <property type="match status" value="1"/>
</dbReference>
<accession>A0A1G8JNT8</accession>
<dbReference type="Pfam" id="PF12833">
    <property type="entry name" value="HTH_18"/>
    <property type="match status" value="1"/>
</dbReference>
<dbReference type="Proteomes" id="UP000182894">
    <property type="component" value="Unassembled WGS sequence"/>
</dbReference>
<evidence type="ECO:0000313" key="5">
    <source>
        <dbReference type="EMBL" id="SDI32845.1"/>
    </source>
</evidence>
<dbReference type="InterPro" id="IPR009057">
    <property type="entry name" value="Homeodomain-like_sf"/>
</dbReference>
<evidence type="ECO:0000256" key="1">
    <source>
        <dbReference type="ARBA" id="ARBA00023015"/>
    </source>
</evidence>
<dbReference type="AlphaFoldDB" id="A0A1G8JNT8"/>
<proteinExistence type="predicted"/>
<dbReference type="PANTHER" id="PTHR43436">
    <property type="entry name" value="ARAC-FAMILY TRANSCRIPTIONAL REGULATOR"/>
    <property type="match status" value="1"/>
</dbReference>
<dbReference type="Pfam" id="PF06719">
    <property type="entry name" value="AraC_N"/>
    <property type="match status" value="1"/>
</dbReference>
<evidence type="ECO:0000313" key="6">
    <source>
        <dbReference type="Proteomes" id="UP000182894"/>
    </source>
</evidence>
<organism evidence="5 6">
    <name type="scientific">Pseudomonas abietaniphila</name>
    <dbReference type="NCBI Taxonomy" id="89065"/>
    <lineage>
        <taxon>Bacteria</taxon>
        <taxon>Pseudomonadati</taxon>
        <taxon>Pseudomonadota</taxon>
        <taxon>Gammaproteobacteria</taxon>
        <taxon>Pseudomonadales</taxon>
        <taxon>Pseudomonadaceae</taxon>
        <taxon>Pseudomonas</taxon>
    </lineage>
</organism>
<dbReference type="SMART" id="SM00342">
    <property type="entry name" value="HTH_ARAC"/>
    <property type="match status" value="1"/>
</dbReference>
<dbReference type="PROSITE" id="PS01124">
    <property type="entry name" value="HTH_ARAC_FAMILY_2"/>
    <property type="match status" value="1"/>
</dbReference>
<keyword evidence="6" id="KW-1185">Reference proteome</keyword>
<feature type="domain" description="HTH araC/xylS-type" evidence="4">
    <location>
        <begin position="218"/>
        <end position="316"/>
    </location>
</feature>
<protein>
    <submittedName>
        <fullName evidence="5">Transcriptional regulator, AraC family</fullName>
    </submittedName>
</protein>
<dbReference type="STRING" id="89065.SAMN05216605_112113"/>
<dbReference type="EMBL" id="FNCO01000012">
    <property type="protein sequence ID" value="SDI32845.1"/>
    <property type="molecule type" value="Genomic_DNA"/>
</dbReference>
<dbReference type="GO" id="GO:0043565">
    <property type="term" value="F:sequence-specific DNA binding"/>
    <property type="evidence" value="ECO:0007669"/>
    <property type="project" value="InterPro"/>
</dbReference>
<dbReference type="InterPro" id="IPR018060">
    <property type="entry name" value="HTH_AraC"/>
</dbReference>
<dbReference type="SUPFAM" id="SSF46689">
    <property type="entry name" value="Homeodomain-like"/>
    <property type="match status" value="2"/>
</dbReference>
<evidence type="ECO:0000259" key="4">
    <source>
        <dbReference type="PROSITE" id="PS01124"/>
    </source>
</evidence>
<sequence>MLPTAVEPAIARAAPDTRPMPELSATMEQQRAELAELIRRHAPSDGSFQTLIKPLFMVRHDRPLQSVPGVVQPALCIMAQGRKDVTLGGELFTYDPLNYLVLSVALPISGKVIYATPEDPHLAMRLDIDPADINALIAQAGPMSVPTRPSGRGMYVERIDSQLLDAVIRLIRLLDSPKDIPMLAPLITREILYRLLRGSEGYRLYEIAISNCQTHRVTQAIKWLNEHFQQPLRIEELAREVNLSVSTLHHRFKAVTAMSPLQYQKQLRLQEARRLMLADGLEASAAGYKVGYESPSQFSREYSRLFGAPPLRDLARLRKTL</sequence>
<feature type="region of interest" description="Disordered" evidence="3">
    <location>
        <begin position="1"/>
        <end position="20"/>
    </location>
</feature>
<dbReference type="InterPro" id="IPR009594">
    <property type="entry name" value="Tscrpt_reg_HTH_AraC_N"/>
</dbReference>
<reference evidence="6" key="1">
    <citation type="submission" date="2016-10" db="EMBL/GenBank/DDBJ databases">
        <authorList>
            <person name="Varghese N."/>
            <person name="Submissions S."/>
        </authorList>
    </citation>
    <scope>NUCLEOTIDE SEQUENCE [LARGE SCALE GENOMIC DNA]</scope>
    <source>
        <strain evidence="6">ATCC 700689</strain>
    </source>
</reference>